<organism evidence="1">
    <name type="scientific">Candidatus Methanophaga sp. ANME-1 ERB7</name>
    <dbReference type="NCBI Taxonomy" id="2759913"/>
    <lineage>
        <taxon>Archaea</taxon>
        <taxon>Methanobacteriati</taxon>
        <taxon>Methanobacteriota</taxon>
        <taxon>Stenosarchaea group</taxon>
        <taxon>Methanomicrobia</taxon>
        <taxon>Candidatus Methanophagales</taxon>
        <taxon>Candidatus Methanophagaceae</taxon>
        <taxon>Candidatus Methanophaga</taxon>
    </lineage>
</organism>
<protein>
    <submittedName>
        <fullName evidence="1">Uncharacterized protein</fullName>
    </submittedName>
</protein>
<dbReference type="AlphaFoldDB" id="A0A7G9Z744"/>
<proteinExistence type="predicted"/>
<accession>A0A7G9Z744</accession>
<name>A0A7G9Z744_9EURY</name>
<gene>
    <name evidence="1" type="ORF">GIJIEOGM_00019</name>
</gene>
<dbReference type="EMBL" id="MT631644">
    <property type="protein sequence ID" value="QNO56078.1"/>
    <property type="molecule type" value="Genomic_DNA"/>
</dbReference>
<reference evidence="1" key="1">
    <citation type="submission" date="2020-06" db="EMBL/GenBank/DDBJ databases">
        <title>Unique genomic features of the anaerobic methanotrophic archaea.</title>
        <authorList>
            <person name="Chadwick G.L."/>
            <person name="Skennerton C.T."/>
            <person name="Laso-Perez R."/>
            <person name="Leu A.O."/>
            <person name="Speth D.R."/>
            <person name="Yu H."/>
            <person name="Morgan-Lang C."/>
            <person name="Hatzenpichler R."/>
            <person name="Goudeau D."/>
            <person name="Malmstrom R."/>
            <person name="Brazelton W.J."/>
            <person name="Woyke T."/>
            <person name="Hallam S.J."/>
            <person name="Tyson G.W."/>
            <person name="Wegener G."/>
            <person name="Boetius A."/>
            <person name="Orphan V."/>
        </authorList>
    </citation>
    <scope>NUCLEOTIDE SEQUENCE</scope>
</reference>
<evidence type="ECO:0000313" key="1">
    <source>
        <dbReference type="EMBL" id="QNO56078.1"/>
    </source>
</evidence>
<sequence>MGRKQLKATASCDFLSEMPAHLNCGMYGEFPAGMDVQIAMKDLVTVLADTVRKAERGG</sequence>